<dbReference type="InterPro" id="IPR054722">
    <property type="entry name" value="PolX-like_BBD"/>
</dbReference>
<proteinExistence type="predicted"/>
<feature type="domain" description="Retrovirus-related Pol polyprotein from transposon TNT 1-94-like beta-barrel" evidence="1">
    <location>
        <begin position="70"/>
        <end position="150"/>
    </location>
</feature>
<dbReference type="Pfam" id="PF22936">
    <property type="entry name" value="Pol_BBD"/>
    <property type="match status" value="1"/>
</dbReference>
<evidence type="ECO:0000313" key="2">
    <source>
        <dbReference type="EMBL" id="CEG35469.1"/>
    </source>
</evidence>
<dbReference type="AlphaFoldDB" id="A0A0P1A603"/>
<keyword evidence="3" id="KW-1185">Reference proteome</keyword>
<dbReference type="EMBL" id="CCYD01000053">
    <property type="protein sequence ID" value="CEG35469.1"/>
    <property type="molecule type" value="Genomic_DNA"/>
</dbReference>
<evidence type="ECO:0000259" key="1">
    <source>
        <dbReference type="Pfam" id="PF22936"/>
    </source>
</evidence>
<sequence length="179" mass="19373">MDVAMATVTVVMVPGRSMLRVVVVVGSTATVMDLVSMSTSDETLPQQKQSSDDEFVFSVISNETEGNSTWLLGSGASCHVSGMLDDFSDYRQLDTPISVMAASVQRLQARGFGQVRMILADGCSVKLTEGLYVPHLESKLVPVSALTAHGVLIHFDTHATSLMIDEKVIARTPRIDERK</sequence>
<dbReference type="RefSeq" id="XP_024571838.1">
    <property type="nucleotide sequence ID" value="XM_024724526.1"/>
</dbReference>
<dbReference type="STRING" id="4781.A0A0P1A603"/>
<dbReference type="Proteomes" id="UP000054928">
    <property type="component" value="Unassembled WGS sequence"/>
</dbReference>
<evidence type="ECO:0000313" key="3">
    <source>
        <dbReference type="Proteomes" id="UP000054928"/>
    </source>
</evidence>
<accession>A0A0P1A603</accession>
<organism evidence="2 3">
    <name type="scientific">Plasmopara halstedii</name>
    <name type="common">Downy mildew of sunflower</name>
    <dbReference type="NCBI Taxonomy" id="4781"/>
    <lineage>
        <taxon>Eukaryota</taxon>
        <taxon>Sar</taxon>
        <taxon>Stramenopiles</taxon>
        <taxon>Oomycota</taxon>
        <taxon>Peronosporomycetes</taxon>
        <taxon>Peronosporales</taxon>
        <taxon>Peronosporaceae</taxon>
        <taxon>Plasmopara</taxon>
    </lineage>
</organism>
<dbReference type="OrthoDB" id="6761949at2759"/>
<protein>
    <submittedName>
        <fullName evidence="2">Polyprotein</fullName>
    </submittedName>
</protein>
<dbReference type="GeneID" id="36406404"/>
<reference evidence="3" key="1">
    <citation type="submission" date="2014-09" db="EMBL/GenBank/DDBJ databases">
        <authorList>
            <person name="Sharma Rahul"/>
            <person name="Thines Marco"/>
        </authorList>
    </citation>
    <scope>NUCLEOTIDE SEQUENCE [LARGE SCALE GENOMIC DNA]</scope>
</reference>
<name>A0A0P1A603_PLAHL</name>